<gene>
    <name evidence="2" type="ORF">GKJPGBOP_07629</name>
</gene>
<keyword evidence="3" id="KW-1185">Reference proteome</keyword>
<accession>A0A401WEP7</accession>
<dbReference type="EMBL" id="BHZD01000001">
    <property type="protein sequence ID" value="GCD47835.1"/>
    <property type="molecule type" value="Genomic_DNA"/>
</dbReference>
<organism evidence="2 3">
    <name type="scientific">Streptomyces paromomycinus</name>
    <name type="common">Streptomyces rimosus subsp. paromomycinus</name>
    <dbReference type="NCBI Taxonomy" id="92743"/>
    <lineage>
        <taxon>Bacteria</taxon>
        <taxon>Bacillati</taxon>
        <taxon>Actinomycetota</taxon>
        <taxon>Actinomycetes</taxon>
        <taxon>Kitasatosporales</taxon>
        <taxon>Streptomycetaceae</taxon>
        <taxon>Streptomyces</taxon>
    </lineage>
</organism>
<sequence length="112" mass="11846">MNAASDIRSQATTLTRDLGGPWQPDDADRNLALALVLARDDNGGRLTAPVITHILLSASWGLKPIGAMYQLLACTADVLDDPAQRDSDTGREALAEVNRLLDTVAALPPDGI</sequence>
<dbReference type="AlphaFoldDB" id="A0A401WEP7"/>
<dbReference type="RefSeq" id="WP_125057862.1">
    <property type="nucleotide sequence ID" value="NZ_BHZD01000001.1"/>
</dbReference>
<evidence type="ECO:0000313" key="3">
    <source>
        <dbReference type="Proteomes" id="UP000286746"/>
    </source>
</evidence>
<evidence type="ECO:0000313" key="2">
    <source>
        <dbReference type="EMBL" id="GCD47835.1"/>
    </source>
</evidence>
<name>A0A401WEP7_STREY</name>
<comment type="caution">
    <text evidence="2">The sequence shown here is derived from an EMBL/GenBank/DDBJ whole genome shotgun (WGS) entry which is preliminary data.</text>
</comment>
<proteinExistence type="predicted"/>
<protein>
    <submittedName>
        <fullName evidence="2">Uncharacterized protein</fullName>
    </submittedName>
</protein>
<reference evidence="2 3" key="1">
    <citation type="submission" date="2018-11" db="EMBL/GenBank/DDBJ databases">
        <title>Whole genome sequence of Streptomyces paromomycinus NBRC 15454(T).</title>
        <authorList>
            <person name="Komaki H."/>
            <person name="Tamura T."/>
        </authorList>
    </citation>
    <scope>NUCLEOTIDE SEQUENCE [LARGE SCALE GENOMIC DNA]</scope>
    <source>
        <strain evidence="2 3">NBRC 15454</strain>
    </source>
</reference>
<dbReference type="Proteomes" id="UP000286746">
    <property type="component" value="Unassembled WGS sequence"/>
</dbReference>
<evidence type="ECO:0000256" key="1">
    <source>
        <dbReference type="SAM" id="MobiDB-lite"/>
    </source>
</evidence>
<feature type="region of interest" description="Disordered" evidence="1">
    <location>
        <begin position="1"/>
        <end position="23"/>
    </location>
</feature>